<feature type="compositionally biased region" description="Low complexity" evidence="1">
    <location>
        <begin position="32"/>
        <end position="76"/>
    </location>
</feature>
<evidence type="ECO:0000313" key="3">
    <source>
        <dbReference type="Proteomes" id="UP001314200"/>
    </source>
</evidence>
<dbReference type="RefSeq" id="WP_338348282.1">
    <property type="nucleotide sequence ID" value="NZ_CAUZLY010000018.1"/>
</dbReference>
<keyword evidence="3" id="KW-1185">Reference proteome</keyword>
<evidence type="ECO:0000256" key="1">
    <source>
        <dbReference type="SAM" id="MobiDB-lite"/>
    </source>
</evidence>
<evidence type="ECO:0000313" key="2">
    <source>
        <dbReference type="EMBL" id="CAK1254985.1"/>
    </source>
</evidence>
<feature type="compositionally biased region" description="Polar residues" evidence="1">
    <location>
        <begin position="77"/>
        <end position="100"/>
    </location>
</feature>
<protein>
    <recommendedName>
        <fullName evidence="4">Lipoprotein</fullName>
    </recommendedName>
</protein>
<sequence>MKKIGTIIGVVVVAAVVAGGGYAIGTNHTSKESTTSSSSVSTSSAVSSTTKSTSDSTSSSSSVASSATSSATSATSQKGANPQTSASYDPNKTLNGQTVDSSMIQQVTAQLKAAGLPADQWAPSDIKQIITQASQQGVSPVTYAKQNYHQ</sequence>
<feature type="region of interest" description="Disordered" evidence="1">
    <location>
        <begin position="24"/>
        <end position="100"/>
    </location>
</feature>
<comment type="caution">
    <text evidence="2">The sequence shown here is derived from an EMBL/GenBank/DDBJ whole genome shotgun (WGS) entry which is preliminary data.</text>
</comment>
<gene>
    <name evidence="2" type="ORF">R82641_BJNNKPBH_01571</name>
</gene>
<proteinExistence type="predicted"/>
<accession>A0ABM9N2H0</accession>
<dbReference type="EMBL" id="CAUZLY010000018">
    <property type="protein sequence ID" value="CAK1254985.1"/>
    <property type="molecule type" value="Genomic_DNA"/>
</dbReference>
<organism evidence="2 3">
    <name type="scientific">Fructobacillus cardui</name>
    <dbReference type="NCBI Taxonomy" id="2893170"/>
    <lineage>
        <taxon>Bacteria</taxon>
        <taxon>Bacillati</taxon>
        <taxon>Bacillota</taxon>
        <taxon>Bacilli</taxon>
        <taxon>Lactobacillales</taxon>
        <taxon>Lactobacillaceae</taxon>
        <taxon>Fructobacillus</taxon>
    </lineage>
</organism>
<name>A0ABM9N2H0_9LACO</name>
<reference evidence="2 3" key="1">
    <citation type="submission" date="2023-10" db="EMBL/GenBank/DDBJ databases">
        <authorList>
            <person name="Botero Cardona J."/>
        </authorList>
    </citation>
    <scope>NUCLEOTIDE SEQUENCE [LARGE SCALE GENOMIC DNA]</scope>
    <source>
        <strain evidence="2 3">R-82641</strain>
    </source>
</reference>
<dbReference type="Proteomes" id="UP001314200">
    <property type="component" value="Unassembled WGS sequence"/>
</dbReference>
<evidence type="ECO:0008006" key="4">
    <source>
        <dbReference type="Google" id="ProtNLM"/>
    </source>
</evidence>